<dbReference type="STRING" id="933084.A0A067PLZ1"/>
<dbReference type="SUPFAM" id="SSF51197">
    <property type="entry name" value="Clavaminate synthase-like"/>
    <property type="match status" value="1"/>
</dbReference>
<dbReference type="PANTHER" id="PTHR48420:SF1">
    <property type="entry name" value="NON-HAEM DIOXYGENASE N-TERMINAL DOMAIN-CONTAINING PROTEIN"/>
    <property type="match status" value="1"/>
</dbReference>
<dbReference type="InterPro" id="IPR027443">
    <property type="entry name" value="IPNS-like_sf"/>
</dbReference>
<dbReference type="EMBL" id="KL197727">
    <property type="protein sequence ID" value="KDQ54855.1"/>
    <property type="molecule type" value="Genomic_DNA"/>
</dbReference>
<dbReference type="Gene3D" id="2.60.120.330">
    <property type="entry name" value="B-lactam Antibiotic, Isopenicillin N Synthase, Chain"/>
    <property type="match status" value="1"/>
</dbReference>
<dbReference type="InParanoid" id="A0A067PLZ1"/>
<organism evidence="1 2">
    <name type="scientific">Jaapia argillacea MUCL 33604</name>
    <dbReference type="NCBI Taxonomy" id="933084"/>
    <lineage>
        <taxon>Eukaryota</taxon>
        <taxon>Fungi</taxon>
        <taxon>Dikarya</taxon>
        <taxon>Basidiomycota</taxon>
        <taxon>Agaricomycotina</taxon>
        <taxon>Agaricomycetes</taxon>
        <taxon>Agaricomycetidae</taxon>
        <taxon>Jaapiales</taxon>
        <taxon>Jaapiaceae</taxon>
        <taxon>Jaapia</taxon>
    </lineage>
</organism>
<protein>
    <recommendedName>
        <fullName evidence="3">Non-haem dioxygenase N-terminal domain-containing protein</fullName>
    </recommendedName>
</protein>
<proteinExistence type="predicted"/>
<dbReference type="OrthoDB" id="438224at2759"/>
<reference evidence="2" key="1">
    <citation type="journal article" date="2014" name="Proc. Natl. Acad. Sci. U.S.A.">
        <title>Extensive sampling of basidiomycete genomes demonstrates inadequacy of the white-rot/brown-rot paradigm for wood decay fungi.</title>
        <authorList>
            <person name="Riley R."/>
            <person name="Salamov A.A."/>
            <person name="Brown D.W."/>
            <person name="Nagy L.G."/>
            <person name="Floudas D."/>
            <person name="Held B.W."/>
            <person name="Levasseur A."/>
            <person name="Lombard V."/>
            <person name="Morin E."/>
            <person name="Otillar R."/>
            <person name="Lindquist E.A."/>
            <person name="Sun H."/>
            <person name="LaButti K.M."/>
            <person name="Schmutz J."/>
            <person name="Jabbour D."/>
            <person name="Luo H."/>
            <person name="Baker S.E."/>
            <person name="Pisabarro A.G."/>
            <person name="Walton J.D."/>
            <person name="Blanchette R.A."/>
            <person name="Henrissat B."/>
            <person name="Martin F."/>
            <person name="Cullen D."/>
            <person name="Hibbett D.S."/>
            <person name="Grigoriev I.V."/>
        </authorList>
    </citation>
    <scope>NUCLEOTIDE SEQUENCE [LARGE SCALE GENOMIC DNA]</scope>
    <source>
        <strain evidence="2">MUCL 33604</strain>
    </source>
</reference>
<dbReference type="Proteomes" id="UP000027265">
    <property type="component" value="Unassembled WGS sequence"/>
</dbReference>
<keyword evidence="2" id="KW-1185">Reference proteome</keyword>
<evidence type="ECO:0008006" key="3">
    <source>
        <dbReference type="Google" id="ProtNLM"/>
    </source>
</evidence>
<sequence>MATLATTGRPIPITFTPEGAVSISYSALVSSPLSLTNSIEKAFGSHADSLGIIIVRDLPPAYPALRERLLRLAFRFAHLDEKTREKYADPKSRYSFGWSHGKEIMNGKPDTLKGSYYANPVVDVPTVSQASRDAYPEYYGQNIWPDKKEQGVEGFEEAFKDLGRFVFDVGCELATACQPFASTYLSDSSLSLSSLIANSQTTKARLLHYFPPSPHTPLPSEDEPIDSWCGFHLDHSLLTGLCSAMFLHNAPNTEPTVVPSPSPASGLYIKTRGGALTKVSIPVDCLAFQTGEALELATAGKLRATPHCVRVGGSEAAQFVSRETFALFMQPDTDQQLSSTESFGQFSKRIFDDHYEESTSK</sequence>
<dbReference type="AlphaFoldDB" id="A0A067PLZ1"/>
<name>A0A067PLZ1_9AGAM</name>
<accession>A0A067PLZ1</accession>
<evidence type="ECO:0000313" key="2">
    <source>
        <dbReference type="Proteomes" id="UP000027265"/>
    </source>
</evidence>
<dbReference type="HOGENOM" id="CLU_045411_1_0_1"/>
<evidence type="ECO:0000313" key="1">
    <source>
        <dbReference type="EMBL" id="KDQ54855.1"/>
    </source>
</evidence>
<dbReference type="PANTHER" id="PTHR48420">
    <property type="entry name" value="NON-HAEM DIOXYGENASE N-TERMINAL DOMAIN-CONTAINING PROTEIN"/>
    <property type="match status" value="1"/>
</dbReference>
<gene>
    <name evidence="1" type="ORF">JAAARDRAFT_37966</name>
</gene>